<feature type="compositionally biased region" description="Pro residues" evidence="1">
    <location>
        <begin position="1"/>
        <end position="16"/>
    </location>
</feature>
<dbReference type="GeneID" id="36285191"/>
<dbReference type="EMBL" id="KV441389">
    <property type="protein sequence ID" value="OAF61700.1"/>
    <property type="molecule type" value="Genomic_DNA"/>
</dbReference>
<name>A0A177AIT8_9PEZI</name>
<sequence length="122" mass="13253">MSAFNPPPNPRAPNPTHPITLGPNTEPLDLHPTPIPSGSRKLFPPGFDTGPWYLLVRCTDADGMDIGLAAHRRDEGGVVIPKYTISLPPPIPQYLGGNRAYPLCIDRLHAPSLRHPNLSPVE</sequence>
<accession>A0A177AIT8</accession>
<gene>
    <name evidence="2" type="ORF">VC83_02106</name>
</gene>
<proteinExistence type="predicted"/>
<reference evidence="2" key="1">
    <citation type="submission" date="2016-03" db="EMBL/GenBank/DDBJ databases">
        <title>Updated assembly of Pseudogymnoascus destructans, the fungus causing white-nose syndrome of bats.</title>
        <authorList>
            <person name="Palmer J.M."/>
            <person name="Drees K.P."/>
            <person name="Foster J.T."/>
            <person name="Lindner D.L."/>
        </authorList>
    </citation>
    <scope>NUCLEOTIDE SEQUENCE [LARGE SCALE GENOMIC DNA]</scope>
    <source>
        <strain evidence="2">20631-21</strain>
    </source>
</reference>
<dbReference type="Proteomes" id="UP000077154">
    <property type="component" value="Unassembled WGS sequence"/>
</dbReference>
<feature type="region of interest" description="Disordered" evidence="1">
    <location>
        <begin position="1"/>
        <end position="41"/>
    </location>
</feature>
<evidence type="ECO:0000313" key="2">
    <source>
        <dbReference type="EMBL" id="OAF61700.1"/>
    </source>
</evidence>
<dbReference type="AlphaFoldDB" id="A0A177AIT8"/>
<dbReference type="RefSeq" id="XP_024326974.1">
    <property type="nucleotide sequence ID" value="XM_024465775.1"/>
</dbReference>
<protein>
    <submittedName>
        <fullName evidence="2">Uncharacterized protein</fullName>
    </submittedName>
</protein>
<evidence type="ECO:0000256" key="1">
    <source>
        <dbReference type="SAM" id="MobiDB-lite"/>
    </source>
</evidence>
<organism evidence="2">
    <name type="scientific">Pseudogymnoascus destructans</name>
    <dbReference type="NCBI Taxonomy" id="655981"/>
    <lineage>
        <taxon>Eukaryota</taxon>
        <taxon>Fungi</taxon>
        <taxon>Dikarya</taxon>
        <taxon>Ascomycota</taxon>
        <taxon>Pezizomycotina</taxon>
        <taxon>Leotiomycetes</taxon>
        <taxon>Thelebolales</taxon>
        <taxon>Thelebolaceae</taxon>
        <taxon>Pseudogymnoascus</taxon>
    </lineage>
</organism>